<name>A0ABD2ZAA1_9GENT</name>
<dbReference type="Proteomes" id="UP001630127">
    <property type="component" value="Unassembled WGS sequence"/>
</dbReference>
<dbReference type="InterPro" id="IPR018849">
    <property type="entry name" value="Urb2/Npa2_C"/>
</dbReference>
<evidence type="ECO:0000259" key="2">
    <source>
        <dbReference type="Pfam" id="PF10441"/>
    </source>
</evidence>
<protein>
    <recommendedName>
        <fullName evidence="2">Nucleolar 27S pre-rRNA processing Urb2/Npa2 C-terminal domain-containing protein</fullName>
    </recommendedName>
</protein>
<gene>
    <name evidence="3" type="ORF">ACH5RR_021929</name>
</gene>
<dbReference type="PANTHER" id="PTHR15682:SF2">
    <property type="entry name" value="UNHEALTHY RIBOSOME BIOGENESIS PROTEIN 2 HOMOLOG"/>
    <property type="match status" value="1"/>
</dbReference>
<reference evidence="3 4" key="1">
    <citation type="submission" date="2024-11" db="EMBL/GenBank/DDBJ databases">
        <title>A near-complete genome assembly of Cinchona calisaya.</title>
        <authorList>
            <person name="Lian D.C."/>
            <person name="Zhao X.W."/>
            <person name="Wei L."/>
        </authorList>
    </citation>
    <scope>NUCLEOTIDE SEQUENCE [LARGE SCALE GENOMIC DNA]</scope>
    <source>
        <tissue evidence="3">Nenye</tissue>
    </source>
</reference>
<dbReference type="InterPro" id="IPR052609">
    <property type="entry name" value="Ribosome_Biogenesis_Reg"/>
</dbReference>
<evidence type="ECO:0000313" key="3">
    <source>
        <dbReference type="EMBL" id="KAL3515027.1"/>
    </source>
</evidence>
<comment type="caution">
    <text evidence="3">The sequence shown here is derived from an EMBL/GenBank/DDBJ whole genome shotgun (WGS) entry which is preliminary data.</text>
</comment>
<dbReference type="EMBL" id="JBJUIK010000010">
    <property type="protein sequence ID" value="KAL3515027.1"/>
    <property type="molecule type" value="Genomic_DNA"/>
</dbReference>
<feature type="compositionally biased region" description="Basic and acidic residues" evidence="1">
    <location>
        <begin position="21"/>
        <end position="32"/>
    </location>
</feature>
<evidence type="ECO:0000313" key="4">
    <source>
        <dbReference type="Proteomes" id="UP001630127"/>
    </source>
</evidence>
<organism evidence="3 4">
    <name type="scientific">Cinchona calisaya</name>
    <dbReference type="NCBI Taxonomy" id="153742"/>
    <lineage>
        <taxon>Eukaryota</taxon>
        <taxon>Viridiplantae</taxon>
        <taxon>Streptophyta</taxon>
        <taxon>Embryophyta</taxon>
        <taxon>Tracheophyta</taxon>
        <taxon>Spermatophyta</taxon>
        <taxon>Magnoliopsida</taxon>
        <taxon>eudicotyledons</taxon>
        <taxon>Gunneridae</taxon>
        <taxon>Pentapetalae</taxon>
        <taxon>asterids</taxon>
        <taxon>lamiids</taxon>
        <taxon>Gentianales</taxon>
        <taxon>Rubiaceae</taxon>
        <taxon>Cinchonoideae</taxon>
        <taxon>Cinchoneae</taxon>
        <taxon>Cinchona</taxon>
    </lineage>
</organism>
<proteinExistence type="predicted"/>
<evidence type="ECO:0000256" key="1">
    <source>
        <dbReference type="SAM" id="MobiDB-lite"/>
    </source>
</evidence>
<feature type="domain" description="Nucleolar 27S pre-rRNA processing Urb2/Npa2 C-terminal" evidence="2">
    <location>
        <begin position="1869"/>
        <end position="2107"/>
    </location>
</feature>
<dbReference type="Pfam" id="PF10441">
    <property type="entry name" value="Urb2"/>
    <property type="match status" value="1"/>
</dbReference>
<accession>A0ABD2ZAA1</accession>
<dbReference type="PANTHER" id="PTHR15682">
    <property type="entry name" value="UNHEALTHY RIBOSOME BIOGENESIS PROTEIN 2 HOMOLOG"/>
    <property type="match status" value="1"/>
</dbReference>
<feature type="compositionally biased region" description="Polar residues" evidence="1">
    <location>
        <begin position="33"/>
        <end position="44"/>
    </location>
</feature>
<keyword evidence="4" id="KW-1185">Reference proteome</keyword>
<feature type="region of interest" description="Disordered" evidence="1">
    <location>
        <begin position="1"/>
        <end position="54"/>
    </location>
</feature>
<sequence>MEEAKENSVMIMKRKKKRKQILQERGDEENQRPSKTSRVNSSTQKTEEEDRKTQLNIEEGGPWRNLQLILFLQNKDIDLPTKLEVAFKYVQLKTHKGDDDDDDRVEVLDTVSISRVVAFVSNWIESVLISSVKKAGDRGCEGRLGTVGSCLDYRCWAIMKFCLEESLKVNVPLSYSRDFLRVIEFFSRDALTRLNPELKDSMESTLSNEGLELQEIVLNCISLVFSSHSGVVNANLDLWIMVTDTVLELVREVFENRVADSKAGIFTLQFSCCLLEPFTKFLRVHPARKNSFHDFVDRLLEPLMHLLDELHLSTSKNPGWSKNLLKLVEEVLSQGLFHTAHIDGFLGLQSTGKYKDSHNVKSKERTLPIKSYHRHLFDKLEKIIASKNTLPLGGVGELFRLFVKCATKQKGVSSVMEGSRKLEDSNGHIFERSSGSSNMALKKYNHSSSMSAETRKPLFNFFVQIMEFFLSHITTLHQAEWNVETPLLDVLCVLRSANKLLDGFKQENIYTRMEDISEGASMNFLRLIYETIMLFSVKIKHLLLSFGSNVGKQKEVLILMVKEIVVAVHHLVDIEYEVVGDDLENLWGMMLTFSACSQYTVDVPDKHLLSFEILNLGCAVIDLYSELRQVSTSMFALCKAARLLVSPLRDSETCTSEFYSLCSISLSTLLCSPEFRLSMYKGIKSIPEGQASACIQQLTVDISESLHWLSTRLQLAPGNNLSKPGCSDSGFSWFDLKAELLGRFLSEVYALVLDSMTVTAGNCNAVGGSIKDLMALMCHTPSSQDLLQQDIMDKFFSLLSGRTSGQVVGVENNSLSCWLLLFFFRLYLSCRSLYRQVISLAPSNTSRKMSETMGDPYASYSGKDWLEGIVQNAEGYFSWIIQPSASLLTIIHNVSSTYLQDTLAGCPPLVYVLNAMTLQRLVDLNRMTKSFDYLLARNDKLIEAHVNDDTGVSLSHKRSKKWRKHLLIMKDEAAGLTKFMMLCFSSLVKDLLTISNENGLSKDSSIQNLHKDISWDLSVGALDQNTLPSAIWLIICQHIDIWCGHAAKKDLKKFLTHLINCSISFGSGGNNDCRSHCTNKLGHPRNVTARQISLELLNDTGLYEQRFFRRHIASTYCQILEASLPSISADFGEGYLTSQSAWSEVIHALENSSNAALIKKCVKNNQSLQIKPSSQSVCGLHAETCRVEKLAPSSDTAYAVCNSLLNFLSWLPKGILSSKSFRSFATCILKLEQVVVGSLLGWYDTILTGGHNELFRLLLSCRRTLKSLLMASCEGNMDHNLSSLICSQFEGSSPVLWLLESLPAITGFQNAFSEEVDSQVKYMLFLLMDHTSYMFLTIGKNRFELALRFSGMDNDVQDNFAVVCRGTSEDEPHAKRTSRDNDPWRSLVLVADILREHMQKELAYFSQTYKSEKLGVFPEFHELKKLSPVISCIQGFLWGLASGLGNIDAENCEMKVRLSKCKLESVYKLNIFIQACAEFVGYFLHLFFLEVDSLAQNLANAQTLNLSELGHPSLAKEELFDKIGADANDALHEEMSQNSEPFGNIGSHKILGKSEKSVVKGKSRPKNEDVDSLLAKVQLFDQQCLKKTFLQDLFRGDKSEVAYFLKQLFLAASAILRLKLELGDIALLQNIIPILFGTSEILLLEFAKKVAPPTFSFVWLDGVVKFLEELGKCFPTSSPILSRKLYGKLIDLHLRSIGKCIVLQGKRATLSSKETESSMEMPIECLSFSESSLSHESYCLDDFISRLRMSFRVLIQKSSELHLFSAVQAIERAVVGVQEGCLSNYEIHVGSLGGGKVSSIVAAGIDCLDSVIEFVTGRKRLNVVKRHIQSLVACLFNVVLHLQGPSIFQGRVNSNEACTGPDSGSIILMCIQVLRRVTGKHALFQMDAWHVGQSLNTPATLFQNLLQLRFTEALGQSDSPTISETTDAHSKKFTSASILDQKYSVELYAACCRLLCTLVKHHISETQQCTALLEHSVSVLLRCLEMVNINQVVRRGTFVWEVQEGVKCACSLRRVYEEIRQQKDCFGRYCSQFLSCYIWIYCGFGPLKTGIRREIDDALRPGVYALIDACSPDDLQHLHTVFGEGPCRSTLASLQNDYKLYFQYGGKV</sequence>